<dbReference type="PANTHER" id="PTHR16932">
    <property type="entry name" value="INTERFERON ALPHA-INDUCIBLE PROTEIN 27"/>
    <property type="match status" value="1"/>
</dbReference>
<keyword evidence="7" id="KW-1185">Reference proteome</keyword>
<reference evidence="6 7" key="1">
    <citation type="submission" date="2011-02" db="EMBL/GenBank/DDBJ databases">
        <title>The Genome Sequence of Sphaeroforma arctica JP610.</title>
        <authorList>
            <consortium name="The Broad Institute Genome Sequencing Platform"/>
            <person name="Russ C."/>
            <person name="Cuomo C."/>
            <person name="Young S.K."/>
            <person name="Zeng Q."/>
            <person name="Gargeya S."/>
            <person name="Alvarado L."/>
            <person name="Berlin A."/>
            <person name="Chapman S.B."/>
            <person name="Chen Z."/>
            <person name="Freedman E."/>
            <person name="Gellesch M."/>
            <person name="Goldberg J."/>
            <person name="Griggs A."/>
            <person name="Gujja S."/>
            <person name="Heilman E."/>
            <person name="Heiman D."/>
            <person name="Howarth C."/>
            <person name="Mehta T."/>
            <person name="Neiman D."/>
            <person name="Pearson M."/>
            <person name="Roberts A."/>
            <person name="Saif S."/>
            <person name="Shea T."/>
            <person name="Shenoy N."/>
            <person name="Sisk P."/>
            <person name="Stolte C."/>
            <person name="Sykes S."/>
            <person name="White J."/>
            <person name="Yandava C."/>
            <person name="Burger G."/>
            <person name="Gray M.W."/>
            <person name="Holland P.W.H."/>
            <person name="King N."/>
            <person name="Lang F.B.F."/>
            <person name="Roger A.J."/>
            <person name="Ruiz-Trillo I."/>
            <person name="Haas B."/>
            <person name="Nusbaum C."/>
            <person name="Birren B."/>
        </authorList>
    </citation>
    <scope>NUCLEOTIDE SEQUENCE [LARGE SCALE GENOMIC DNA]</scope>
    <source>
        <strain evidence="6 7">JP610</strain>
    </source>
</reference>
<protein>
    <submittedName>
        <fullName evidence="6">Uncharacterized protein</fullName>
    </submittedName>
</protein>
<dbReference type="Proteomes" id="UP000054560">
    <property type="component" value="Unassembled WGS sequence"/>
</dbReference>
<evidence type="ECO:0000256" key="1">
    <source>
        <dbReference type="ARBA" id="ARBA00004141"/>
    </source>
</evidence>
<dbReference type="InterPro" id="IPR038213">
    <property type="entry name" value="IFI6/IFI27-like_sf"/>
</dbReference>
<keyword evidence="4" id="KW-1133">Transmembrane helix</keyword>
<dbReference type="eggNOG" id="ENOG502SCCP">
    <property type="taxonomic scope" value="Eukaryota"/>
</dbReference>
<organism evidence="6 7">
    <name type="scientific">Sphaeroforma arctica JP610</name>
    <dbReference type="NCBI Taxonomy" id="667725"/>
    <lineage>
        <taxon>Eukaryota</taxon>
        <taxon>Ichthyosporea</taxon>
        <taxon>Ichthyophonida</taxon>
        <taxon>Sphaeroforma</taxon>
    </lineage>
</organism>
<evidence type="ECO:0000256" key="5">
    <source>
        <dbReference type="ARBA" id="ARBA00023136"/>
    </source>
</evidence>
<dbReference type="EMBL" id="KQ241746">
    <property type="protein sequence ID" value="KNC84704.1"/>
    <property type="molecule type" value="Genomic_DNA"/>
</dbReference>
<gene>
    <name evidence="6" type="ORF">SARC_03079</name>
</gene>
<dbReference type="PANTHER" id="PTHR16932:SF18">
    <property type="entry name" value="INTERFERON, ALPHA-INDUCIBLE PROTEIN 27-LIKE 2"/>
    <property type="match status" value="1"/>
</dbReference>
<evidence type="ECO:0000313" key="7">
    <source>
        <dbReference type="Proteomes" id="UP000054560"/>
    </source>
</evidence>
<dbReference type="OrthoDB" id="6162903at2759"/>
<keyword evidence="5" id="KW-0472">Membrane</keyword>
<name>A0A0L0G702_9EUKA</name>
<evidence type="ECO:0000256" key="3">
    <source>
        <dbReference type="ARBA" id="ARBA00022692"/>
    </source>
</evidence>
<accession>A0A0L0G702</accession>
<comment type="similarity">
    <text evidence="2">Belongs to the IFI6/IFI27 family.</text>
</comment>
<dbReference type="AlphaFoldDB" id="A0A0L0G702"/>
<proteinExistence type="inferred from homology"/>
<evidence type="ECO:0000313" key="6">
    <source>
        <dbReference type="EMBL" id="KNC84704.1"/>
    </source>
</evidence>
<dbReference type="GO" id="GO:0016020">
    <property type="term" value="C:membrane"/>
    <property type="evidence" value="ECO:0007669"/>
    <property type="project" value="UniProtKB-SubCell"/>
</dbReference>
<dbReference type="GeneID" id="25903583"/>
<evidence type="ECO:0000256" key="4">
    <source>
        <dbReference type="ARBA" id="ARBA00022989"/>
    </source>
</evidence>
<dbReference type="Gene3D" id="6.10.110.10">
    <property type="match status" value="1"/>
</dbReference>
<dbReference type="RefSeq" id="XP_014158606.1">
    <property type="nucleotide sequence ID" value="XM_014303131.1"/>
</dbReference>
<comment type="subcellular location">
    <subcellularLocation>
        <location evidence="1">Membrane</location>
        <topology evidence="1">Multi-pass membrane protein</topology>
    </subcellularLocation>
</comment>
<dbReference type="Pfam" id="PF06140">
    <property type="entry name" value="Ifi-6-16"/>
    <property type="match status" value="1"/>
</dbReference>
<dbReference type="STRING" id="667725.A0A0L0G702"/>
<evidence type="ECO:0000256" key="2">
    <source>
        <dbReference type="ARBA" id="ARBA00007262"/>
    </source>
</evidence>
<dbReference type="InterPro" id="IPR009311">
    <property type="entry name" value="IFI6/IFI27-like"/>
</dbReference>
<keyword evidence="3" id="KW-0812">Transmembrane</keyword>
<sequence>MGNVDSVPIVSQAKSAVQACHGDMDGATRTQENFSKQCVIISQVRSAIEVSMGDTDAATATQLEFIDPKNLAAQAGVVVGAVVAPIVAVASVSALGFGAGGIVAGSPAAGIMAYSGGAVASGSTCAVLQSVGAAGLGAASTSALVVGGGLATGSALAETAACIPGYSGNGNSVGVICPGIDLHRSRKGVNRKAPGGAVVYSWIGFGG</sequence>